<dbReference type="Gene3D" id="1.10.10.1320">
    <property type="entry name" value="Anti-sigma factor, zinc-finger domain"/>
    <property type="match status" value="1"/>
</dbReference>
<feature type="domain" description="Putative zinc-finger" evidence="2">
    <location>
        <begin position="3"/>
        <end position="37"/>
    </location>
</feature>
<protein>
    <submittedName>
        <fullName evidence="3">Anti-sigma factor</fullName>
    </submittedName>
</protein>
<sequence length="303" mass="32716">MDCKEARPLLDANADRELSAPDAQRVQGHLAECPDCRSESENVRALGDTLRAAGYYRAPESLRSRILAGLPPLTEPEVEPAGQPEAQFRPEPARSKPRGRHPLDGWRSWFGGRWPSFGPQPAGGAAWSLGWTGALVLAIAAAAAGVTLALHRPAGVGPIADELVSSHVRALISDRDIDVISTDQHTVKPWFNGKIDYSPPVEDLAASGFPLVGGRLDYVEHRRVAVLIYRYKKHPLDVYVFPETADSAGRTPATLVRDGYSLSRWQEDGMTYWAITDATPDALVAFKAALQARLHGGGSGEAG</sequence>
<dbReference type="InterPro" id="IPR027383">
    <property type="entry name" value="Znf_put"/>
</dbReference>
<feature type="region of interest" description="Disordered" evidence="1">
    <location>
        <begin position="1"/>
        <end position="26"/>
    </location>
</feature>
<organism evidence="3 4">
    <name type="scientific">Trinickia violacea</name>
    <dbReference type="NCBI Taxonomy" id="2571746"/>
    <lineage>
        <taxon>Bacteria</taxon>
        <taxon>Pseudomonadati</taxon>
        <taxon>Pseudomonadota</taxon>
        <taxon>Betaproteobacteria</taxon>
        <taxon>Burkholderiales</taxon>
        <taxon>Burkholderiaceae</taxon>
        <taxon>Trinickia</taxon>
    </lineage>
</organism>
<evidence type="ECO:0000256" key="1">
    <source>
        <dbReference type="SAM" id="MobiDB-lite"/>
    </source>
</evidence>
<name>A0A4P8IR50_9BURK</name>
<gene>
    <name evidence="3" type="ORF">FAZ95_09655</name>
</gene>
<keyword evidence="4" id="KW-1185">Reference proteome</keyword>
<accession>A0A4P8IR50</accession>
<dbReference type="KEGG" id="tvl:FAZ95_09655"/>
<dbReference type="InterPro" id="IPR041916">
    <property type="entry name" value="Anti_sigma_zinc_sf"/>
</dbReference>
<dbReference type="EMBL" id="CP040077">
    <property type="protein sequence ID" value="QCP49414.1"/>
    <property type="molecule type" value="Genomic_DNA"/>
</dbReference>
<dbReference type="RefSeq" id="WP_137332242.1">
    <property type="nucleotide sequence ID" value="NZ_CP040077.1"/>
</dbReference>
<dbReference type="Pfam" id="PF13490">
    <property type="entry name" value="zf-HC2"/>
    <property type="match status" value="1"/>
</dbReference>
<dbReference type="AlphaFoldDB" id="A0A4P8IR50"/>
<reference evidence="3 4" key="1">
    <citation type="submission" date="2019-05" db="EMBL/GenBank/DDBJ databases">
        <title>Burkholderia sp. DHOD12, isolated from subtropical forest soil.</title>
        <authorList>
            <person name="Gao Z.-H."/>
            <person name="Qiu L.-H."/>
        </authorList>
    </citation>
    <scope>NUCLEOTIDE SEQUENCE [LARGE SCALE GENOMIC DNA]</scope>
    <source>
        <strain evidence="3 4">DHOD12</strain>
    </source>
</reference>
<dbReference type="OrthoDB" id="191790at2"/>
<proteinExistence type="predicted"/>
<evidence type="ECO:0000259" key="2">
    <source>
        <dbReference type="Pfam" id="PF13490"/>
    </source>
</evidence>
<dbReference type="Proteomes" id="UP000298656">
    <property type="component" value="Chromosome 1"/>
</dbReference>
<evidence type="ECO:0000313" key="3">
    <source>
        <dbReference type="EMBL" id="QCP49414.1"/>
    </source>
</evidence>
<feature type="compositionally biased region" description="Basic and acidic residues" evidence="1">
    <location>
        <begin position="1"/>
        <end position="19"/>
    </location>
</feature>
<feature type="region of interest" description="Disordered" evidence="1">
    <location>
        <begin position="73"/>
        <end position="101"/>
    </location>
</feature>
<evidence type="ECO:0000313" key="4">
    <source>
        <dbReference type="Proteomes" id="UP000298656"/>
    </source>
</evidence>